<evidence type="ECO:0000313" key="3">
    <source>
        <dbReference type="Proteomes" id="UP000009168"/>
    </source>
</evidence>
<keyword evidence="1 2" id="KW-0812">Transmembrane</keyword>
<reference evidence="3" key="1">
    <citation type="journal article" date="2006" name="PLoS Biol.">
        <title>Macronuclear genome sequence of the ciliate Tetrahymena thermophila, a model eukaryote.</title>
        <authorList>
            <person name="Eisen J.A."/>
            <person name="Coyne R.S."/>
            <person name="Wu M."/>
            <person name="Wu D."/>
            <person name="Thiagarajan M."/>
            <person name="Wortman J.R."/>
            <person name="Badger J.H."/>
            <person name="Ren Q."/>
            <person name="Amedeo P."/>
            <person name="Jones K.M."/>
            <person name="Tallon L.J."/>
            <person name="Delcher A.L."/>
            <person name="Salzberg S.L."/>
            <person name="Silva J.C."/>
            <person name="Haas B.J."/>
            <person name="Majoros W.H."/>
            <person name="Farzad M."/>
            <person name="Carlton J.M."/>
            <person name="Smith R.K. Jr."/>
            <person name="Garg J."/>
            <person name="Pearlman R.E."/>
            <person name="Karrer K.M."/>
            <person name="Sun L."/>
            <person name="Manning G."/>
            <person name="Elde N.C."/>
            <person name="Turkewitz A.P."/>
            <person name="Asai D.J."/>
            <person name="Wilkes D.E."/>
            <person name="Wang Y."/>
            <person name="Cai H."/>
            <person name="Collins K."/>
            <person name="Stewart B.A."/>
            <person name="Lee S.R."/>
            <person name="Wilamowska K."/>
            <person name="Weinberg Z."/>
            <person name="Ruzzo W.L."/>
            <person name="Wloga D."/>
            <person name="Gaertig J."/>
            <person name="Frankel J."/>
            <person name="Tsao C.-C."/>
            <person name="Gorovsky M.A."/>
            <person name="Keeling P.J."/>
            <person name="Waller R.F."/>
            <person name="Patron N.J."/>
            <person name="Cherry J.M."/>
            <person name="Stover N.A."/>
            <person name="Krieger C.J."/>
            <person name="del Toro C."/>
            <person name="Ryder H.F."/>
            <person name="Williamson S.C."/>
            <person name="Barbeau R.A."/>
            <person name="Hamilton E.P."/>
            <person name="Orias E."/>
        </authorList>
    </citation>
    <scope>NUCLEOTIDE SEQUENCE [LARGE SCALE GENOMIC DNA]</scope>
    <source>
        <strain evidence="3">SB210</strain>
    </source>
</reference>
<dbReference type="GeneID" id="24437748"/>
<dbReference type="RefSeq" id="XP_012653348.1">
    <property type="nucleotide sequence ID" value="XM_012797894.1"/>
</dbReference>
<feature type="transmembrane region" description="Helical" evidence="1">
    <location>
        <begin position="140"/>
        <end position="157"/>
    </location>
</feature>
<dbReference type="EMBL" id="GG662673">
    <property type="protein sequence ID" value="EWS74093.1"/>
    <property type="molecule type" value="Genomic_DNA"/>
</dbReference>
<dbReference type="AlphaFoldDB" id="W7XC59"/>
<accession>W7XC59</accession>
<feature type="transmembrane region" description="Helical" evidence="1">
    <location>
        <begin position="88"/>
        <end position="112"/>
    </location>
</feature>
<gene>
    <name evidence="2" type="ORF">TTHERM_000193185</name>
</gene>
<proteinExistence type="predicted"/>
<evidence type="ECO:0000313" key="2">
    <source>
        <dbReference type="EMBL" id="EWS74093.1"/>
    </source>
</evidence>
<evidence type="ECO:0000256" key="1">
    <source>
        <dbReference type="SAM" id="Phobius"/>
    </source>
</evidence>
<name>W7XC59_TETTS</name>
<keyword evidence="3" id="KW-1185">Reference proteome</keyword>
<dbReference type="InParanoid" id="W7XC59"/>
<dbReference type="KEGG" id="tet:TTHERM_000193185"/>
<keyword evidence="1" id="KW-0472">Membrane</keyword>
<dbReference type="Proteomes" id="UP000009168">
    <property type="component" value="Unassembled WGS sequence"/>
</dbReference>
<keyword evidence="1" id="KW-1133">Transmembrane helix</keyword>
<protein>
    <submittedName>
        <fullName evidence="2">Transmembrane protein, putative</fullName>
    </submittedName>
</protein>
<organism evidence="2 3">
    <name type="scientific">Tetrahymena thermophila (strain SB210)</name>
    <dbReference type="NCBI Taxonomy" id="312017"/>
    <lineage>
        <taxon>Eukaryota</taxon>
        <taxon>Sar</taxon>
        <taxon>Alveolata</taxon>
        <taxon>Ciliophora</taxon>
        <taxon>Intramacronucleata</taxon>
        <taxon>Oligohymenophorea</taxon>
        <taxon>Hymenostomatida</taxon>
        <taxon>Tetrahymenina</taxon>
        <taxon>Tetrahymenidae</taxon>
        <taxon>Tetrahymena</taxon>
    </lineage>
</organism>
<sequence length="239" mass="27232">MKNIYVDQQNIQMVNHFVQFAKMKMLIHQRSVYSANNISFLINRLLDAKNVIYNVQNVKIKVIIVLVASFQIKLHQLAIAFSKKIKQIFANVIINAVLVVALTIIFALHALLKGEFYLTANAINSTKKFNKNVLKQKYCVLTNVQVASILVIIVLNARQIEQILHHANVFMAIKSQQMDLAKYASKVLFMILSQRFAKNAPLGASLAVISSAYCVCLDFKRKDFFVIVLINYTNKKINR</sequence>